<organism evidence="1 2">
    <name type="scientific">Smallanthus sonchifolius</name>
    <dbReference type="NCBI Taxonomy" id="185202"/>
    <lineage>
        <taxon>Eukaryota</taxon>
        <taxon>Viridiplantae</taxon>
        <taxon>Streptophyta</taxon>
        <taxon>Embryophyta</taxon>
        <taxon>Tracheophyta</taxon>
        <taxon>Spermatophyta</taxon>
        <taxon>Magnoliopsida</taxon>
        <taxon>eudicotyledons</taxon>
        <taxon>Gunneridae</taxon>
        <taxon>Pentapetalae</taxon>
        <taxon>asterids</taxon>
        <taxon>campanulids</taxon>
        <taxon>Asterales</taxon>
        <taxon>Asteraceae</taxon>
        <taxon>Asteroideae</taxon>
        <taxon>Heliantheae alliance</taxon>
        <taxon>Millerieae</taxon>
        <taxon>Smallanthus</taxon>
    </lineage>
</organism>
<comment type="caution">
    <text evidence="1">The sequence shown here is derived from an EMBL/GenBank/DDBJ whole genome shotgun (WGS) entry which is preliminary data.</text>
</comment>
<dbReference type="EMBL" id="CM042023">
    <property type="protein sequence ID" value="KAI3813756.1"/>
    <property type="molecule type" value="Genomic_DNA"/>
</dbReference>
<name>A0ACB9J0W7_9ASTR</name>
<gene>
    <name evidence="1" type="ORF">L1987_18488</name>
</gene>
<sequence>MNLRIRSGGHDFEGLSYVSHITFVLLDMSNLRSIDVNIEEETATVQVGDSERLVSVMNTGYTDGKVYGEKYFKGNFDRLVKVKTMVDGDNFFTHEQSIPPLRTRKKKMI</sequence>
<proteinExistence type="predicted"/>
<evidence type="ECO:0000313" key="2">
    <source>
        <dbReference type="Proteomes" id="UP001056120"/>
    </source>
</evidence>
<accession>A0ACB9J0W7</accession>
<keyword evidence="2" id="KW-1185">Reference proteome</keyword>
<reference evidence="1 2" key="2">
    <citation type="journal article" date="2022" name="Mol. Ecol. Resour.">
        <title>The genomes of chicory, endive, great burdock and yacon provide insights into Asteraceae paleo-polyploidization history and plant inulin production.</title>
        <authorList>
            <person name="Fan W."/>
            <person name="Wang S."/>
            <person name="Wang H."/>
            <person name="Wang A."/>
            <person name="Jiang F."/>
            <person name="Liu H."/>
            <person name="Zhao H."/>
            <person name="Xu D."/>
            <person name="Zhang Y."/>
        </authorList>
    </citation>
    <scope>NUCLEOTIDE SEQUENCE [LARGE SCALE GENOMIC DNA]</scope>
    <source>
        <strain evidence="2">cv. Yunnan</strain>
        <tissue evidence="1">Leaves</tissue>
    </source>
</reference>
<protein>
    <submittedName>
        <fullName evidence="1">Uncharacterized protein</fullName>
    </submittedName>
</protein>
<evidence type="ECO:0000313" key="1">
    <source>
        <dbReference type="EMBL" id="KAI3813756.1"/>
    </source>
</evidence>
<reference evidence="2" key="1">
    <citation type="journal article" date="2022" name="Mol. Ecol. Resour.">
        <title>The genomes of chicory, endive, great burdock and yacon provide insights into Asteraceae palaeo-polyploidization history and plant inulin production.</title>
        <authorList>
            <person name="Fan W."/>
            <person name="Wang S."/>
            <person name="Wang H."/>
            <person name="Wang A."/>
            <person name="Jiang F."/>
            <person name="Liu H."/>
            <person name="Zhao H."/>
            <person name="Xu D."/>
            <person name="Zhang Y."/>
        </authorList>
    </citation>
    <scope>NUCLEOTIDE SEQUENCE [LARGE SCALE GENOMIC DNA]</scope>
    <source>
        <strain evidence="2">cv. Yunnan</strain>
    </source>
</reference>
<dbReference type="Proteomes" id="UP001056120">
    <property type="component" value="Linkage Group LG06"/>
</dbReference>